<evidence type="ECO:0000256" key="12">
    <source>
        <dbReference type="ARBA" id="ARBA00023212"/>
    </source>
</evidence>
<dbReference type="InterPro" id="IPR037521">
    <property type="entry name" value="FLCN/SMCR8_DENN"/>
</dbReference>
<keyword evidence="11" id="KW-0472">Membrane</keyword>
<dbReference type="GO" id="GO:0005634">
    <property type="term" value="C:nucleus"/>
    <property type="evidence" value="ECO:0007669"/>
    <property type="project" value="UniProtKB-SubCell"/>
</dbReference>
<keyword evidence="9" id="KW-0343">GTPase activation</keyword>
<evidence type="ECO:0000256" key="1">
    <source>
        <dbReference type="ARBA" id="ARBA00004123"/>
    </source>
</evidence>
<feature type="domain" description="UDENN FLCN/SMCR8-type" evidence="17">
    <location>
        <begin position="1"/>
        <end position="376"/>
    </location>
</feature>
<feature type="compositionally biased region" description="Low complexity" evidence="16">
    <location>
        <begin position="123"/>
        <end position="135"/>
    </location>
</feature>
<feature type="region of interest" description="Disordered" evidence="16">
    <location>
        <begin position="253"/>
        <end position="274"/>
    </location>
</feature>
<reference evidence="18" key="1">
    <citation type="journal article" date="2020" name="Fungal Divers.">
        <title>Resolving the Mortierellaceae phylogeny through synthesis of multi-gene phylogenetics and phylogenomics.</title>
        <authorList>
            <person name="Vandepol N."/>
            <person name="Liber J."/>
            <person name="Desiro A."/>
            <person name="Na H."/>
            <person name="Kennedy M."/>
            <person name="Barry K."/>
            <person name="Grigoriev I.V."/>
            <person name="Miller A.N."/>
            <person name="O'Donnell K."/>
            <person name="Stajich J.E."/>
            <person name="Bonito G."/>
        </authorList>
    </citation>
    <scope>NUCLEOTIDE SEQUENCE</scope>
    <source>
        <strain evidence="18">REB-010B</strain>
    </source>
</reference>
<dbReference type="GO" id="GO:1904263">
    <property type="term" value="P:positive regulation of TORC1 signaling"/>
    <property type="evidence" value="ECO:0007669"/>
    <property type="project" value="TreeGrafter"/>
</dbReference>
<keyword evidence="19" id="KW-1185">Reference proteome</keyword>
<evidence type="ECO:0000256" key="2">
    <source>
        <dbReference type="ARBA" id="ARBA00004138"/>
    </source>
</evidence>
<evidence type="ECO:0000256" key="4">
    <source>
        <dbReference type="ARBA" id="ARBA00004300"/>
    </source>
</evidence>
<dbReference type="InterPro" id="IPR032035">
    <property type="entry name" value="Folliculin_DENN"/>
</dbReference>
<dbReference type="EMBL" id="JAAAIP010001023">
    <property type="protein sequence ID" value="KAG0310672.1"/>
    <property type="molecule type" value="Genomic_DNA"/>
</dbReference>
<name>A0A9P6R2N0_9FUNG</name>
<evidence type="ECO:0000256" key="14">
    <source>
        <dbReference type="ARBA" id="ARBA00023242"/>
    </source>
</evidence>
<keyword evidence="15" id="KW-0966">Cell projection</keyword>
<keyword evidence="10" id="KW-0963">Cytoplasm</keyword>
<dbReference type="PANTHER" id="PTHR31441:SF2">
    <property type="entry name" value="FOLLICULIN"/>
    <property type="match status" value="1"/>
</dbReference>
<keyword evidence="13" id="KW-0458">Lysosome</keyword>
<evidence type="ECO:0000256" key="5">
    <source>
        <dbReference type="ARBA" id="ARBA00004514"/>
    </source>
</evidence>
<sequence length="554" mass="60727">MTMMTDRVYLVASMEYLISQFQVIAFNLQSTANAICPQQQSPATRSMSYSSSHHRRSIMPESAPTKRGRPLTDVLAKPDIFVQLHAAFVSVLSNCSRRLTERHVQGRPIFDYATQESKHEKQQQQTQPQTLTLTQDGGAGAQGARIDSLRELRRVLGRRQFDKLVWNTLVGNQVIVRGGETRIVHDIIRVLEEVLPKDCCTVILDGSSYEPSYACNILGLDRHIPIPPDLYPEDFILLDIWLDYSGRHQIPTPPPSLPALDASQRSGSGAMTTPPPIYQADWSSATLVADMKDLATRLEKTVIASSESNINGNNHGHGQAEDTTAAAVVGRSPPISSPGALYPSSTGVEPRPERMYLLQAGEEPPVEFKMNFEGEIGLQDSIGRRAGAGAGVGPGAILQMSYQQDCRLFIETVNEILDYKLPRKIETKRLELMLEEWISKSIQFHNLYKAGKASDEAVVDRFLQSMRVDRQDLKILRFFTRCAKSSAFQAQKYRSEDAGVLSTGATSQPSSIPSVAAAMMTTTTTTATTLTVTAATTTASIAATTAMATTASST</sequence>
<dbReference type="Proteomes" id="UP000738325">
    <property type="component" value="Unassembled WGS sequence"/>
</dbReference>
<evidence type="ECO:0000313" key="18">
    <source>
        <dbReference type="EMBL" id="KAG0310672.1"/>
    </source>
</evidence>
<dbReference type="Gene3D" id="3.40.50.12430">
    <property type="match status" value="1"/>
</dbReference>
<protein>
    <recommendedName>
        <fullName evidence="8">Folliculin</fullName>
    </recommendedName>
</protein>
<dbReference type="PANTHER" id="PTHR31441">
    <property type="entry name" value="FOLLICULIN FAMILY MEMBER"/>
    <property type="match status" value="1"/>
</dbReference>
<evidence type="ECO:0000313" key="19">
    <source>
        <dbReference type="Proteomes" id="UP000738325"/>
    </source>
</evidence>
<dbReference type="OrthoDB" id="5599713at2759"/>
<dbReference type="Gene3D" id="1.10.10.1730">
    <property type="entry name" value="Folliculin"/>
    <property type="match status" value="1"/>
</dbReference>
<evidence type="ECO:0000256" key="15">
    <source>
        <dbReference type="ARBA" id="ARBA00023273"/>
    </source>
</evidence>
<dbReference type="GO" id="GO:0005929">
    <property type="term" value="C:cilium"/>
    <property type="evidence" value="ECO:0007669"/>
    <property type="project" value="UniProtKB-SubCell"/>
</dbReference>
<evidence type="ECO:0000256" key="9">
    <source>
        <dbReference type="ARBA" id="ARBA00022468"/>
    </source>
</evidence>
<feature type="region of interest" description="Disordered" evidence="16">
    <location>
        <begin position="39"/>
        <end position="69"/>
    </location>
</feature>
<evidence type="ECO:0000256" key="6">
    <source>
        <dbReference type="ARBA" id="ARBA00004656"/>
    </source>
</evidence>
<dbReference type="PROSITE" id="PS51834">
    <property type="entry name" value="DENN_FLCN_SMCR8"/>
    <property type="match status" value="1"/>
</dbReference>
<accession>A0A9P6R2N0</accession>
<dbReference type="Pfam" id="PF16692">
    <property type="entry name" value="Folliculin_C"/>
    <property type="match status" value="1"/>
</dbReference>
<dbReference type="AlphaFoldDB" id="A0A9P6R2N0"/>
<keyword evidence="14" id="KW-0539">Nucleus</keyword>
<evidence type="ECO:0000256" key="13">
    <source>
        <dbReference type="ARBA" id="ARBA00023228"/>
    </source>
</evidence>
<evidence type="ECO:0000259" key="17">
    <source>
        <dbReference type="PROSITE" id="PS51834"/>
    </source>
</evidence>
<comment type="similarity">
    <text evidence="7">Belongs to the folliculin family.</text>
</comment>
<keyword evidence="12" id="KW-0206">Cytoskeleton</keyword>
<comment type="subcellular location">
    <subcellularLocation>
        <location evidence="2">Cell projection</location>
        <location evidence="2">Cilium</location>
    </subcellularLocation>
    <subcellularLocation>
        <location evidence="4">Cytoplasm</location>
        <location evidence="4">Cytoskeleton</location>
        <location evidence="4">Microtubule organizing center</location>
        <location evidence="4">Centrosome</location>
    </subcellularLocation>
    <subcellularLocation>
        <location evidence="3">Cytoplasm</location>
        <location evidence="3">Cytoskeleton</location>
        <location evidence="3">Spindle</location>
    </subcellularLocation>
    <subcellularLocation>
        <location evidence="5">Cytoplasm</location>
        <location evidence="5">Cytosol</location>
    </subcellularLocation>
    <subcellularLocation>
        <location evidence="6">Lysosome membrane</location>
    </subcellularLocation>
    <subcellularLocation>
        <location evidence="1">Nucleus</location>
    </subcellularLocation>
</comment>
<evidence type="ECO:0000256" key="10">
    <source>
        <dbReference type="ARBA" id="ARBA00022490"/>
    </source>
</evidence>
<evidence type="ECO:0000256" key="7">
    <source>
        <dbReference type="ARBA" id="ARBA00009987"/>
    </source>
</evidence>
<dbReference type="Pfam" id="PF11704">
    <property type="entry name" value="Folliculin"/>
    <property type="match status" value="1"/>
</dbReference>
<organism evidence="18 19">
    <name type="scientific">Dissophora globulifera</name>
    <dbReference type="NCBI Taxonomy" id="979702"/>
    <lineage>
        <taxon>Eukaryota</taxon>
        <taxon>Fungi</taxon>
        <taxon>Fungi incertae sedis</taxon>
        <taxon>Mucoromycota</taxon>
        <taxon>Mortierellomycotina</taxon>
        <taxon>Mortierellomycetes</taxon>
        <taxon>Mortierellales</taxon>
        <taxon>Mortierellaceae</taxon>
        <taxon>Dissophora</taxon>
    </lineage>
</organism>
<feature type="region of interest" description="Disordered" evidence="16">
    <location>
        <begin position="113"/>
        <end position="141"/>
    </location>
</feature>
<gene>
    <name evidence="18" type="ORF">BGZ99_000219</name>
</gene>
<dbReference type="InterPro" id="IPR037520">
    <property type="entry name" value="Folliculin/SMCR8_longin"/>
</dbReference>
<dbReference type="GO" id="GO:0005819">
    <property type="term" value="C:spindle"/>
    <property type="evidence" value="ECO:0007669"/>
    <property type="project" value="UniProtKB-SubCell"/>
</dbReference>
<dbReference type="GO" id="GO:0005096">
    <property type="term" value="F:GTPase activator activity"/>
    <property type="evidence" value="ECO:0007669"/>
    <property type="project" value="UniProtKB-KW"/>
</dbReference>
<evidence type="ECO:0000256" key="8">
    <source>
        <dbReference type="ARBA" id="ARBA00021824"/>
    </source>
</evidence>
<evidence type="ECO:0000256" key="3">
    <source>
        <dbReference type="ARBA" id="ARBA00004186"/>
    </source>
</evidence>
<dbReference type="GO" id="GO:0000122">
    <property type="term" value="P:negative regulation of transcription by RNA polymerase II"/>
    <property type="evidence" value="ECO:0007669"/>
    <property type="project" value="TreeGrafter"/>
</dbReference>
<dbReference type="InterPro" id="IPR021713">
    <property type="entry name" value="Folliculin"/>
</dbReference>
<proteinExistence type="inferred from homology"/>
<evidence type="ECO:0000256" key="11">
    <source>
        <dbReference type="ARBA" id="ARBA00023136"/>
    </source>
</evidence>
<dbReference type="InterPro" id="IPR044886">
    <property type="entry name" value="FLCN_DENN_C_sf"/>
</dbReference>
<dbReference type="GO" id="GO:0005829">
    <property type="term" value="C:cytosol"/>
    <property type="evidence" value="ECO:0007669"/>
    <property type="project" value="UniProtKB-SubCell"/>
</dbReference>
<evidence type="ECO:0000256" key="16">
    <source>
        <dbReference type="SAM" id="MobiDB-lite"/>
    </source>
</evidence>
<comment type="caution">
    <text evidence="18">The sequence shown here is derived from an EMBL/GenBank/DDBJ whole genome shotgun (WGS) entry which is preliminary data.</text>
</comment>